<dbReference type="InterPro" id="IPR012337">
    <property type="entry name" value="RNaseH-like_sf"/>
</dbReference>
<evidence type="ECO:0000259" key="1">
    <source>
        <dbReference type="Pfam" id="PF18701"/>
    </source>
</evidence>
<protein>
    <recommendedName>
        <fullName evidence="1">DUF5641 domain-containing protein</fullName>
    </recommendedName>
</protein>
<dbReference type="Pfam" id="PF18701">
    <property type="entry name" value="DUF5641"/>
    <property type="match status" value="1"/>
</dbReference>
<keyword evidence="3" id="KW-1185">Reference proteome</keyword>
<evidence type="ECO:0000313" key="3">
    <source>
        <dbReference type="Proteomes" id="UP001160148"/>
    </source>
</evidence>
<name>A0AAV0WK11_9HEMI</name>
<dbReference type="InterPro" id="IPR036397">
    <property type="entry name" value="RNaseH_sf"/>
</dbReference>
<dbReference type="SUPFAM" id="SSF53098">
    <property type="entry name" value="Ribonuclease H-like"/>
    <property type="match status" value="1"/>
</dbReference>
<comment type="caution">
    <text evidence="2">The sequence shown here is derived from an EMBL/GenBank/DDBJ whole genome shotgun (WGS) entry which is preliminary data.</text>
</comment>
<dbReference type="Gene3D" id="3.30.420.10">
    <property type="entry name" value="Ribonuclease H-like superfamily/Ribonuclease H"/>
    <property type="match status" value="1"/>
</dbReference>
<organism evidence="2 3">
    <name type="scientific">Macrosiphum euphorbiae</name>
    <name type="common">potato aphid</name>
    <dbReference type="NCBI Taxonomy" id="13131"/>
    <lineage>
        <taxon>Eukaryota</taxon>
        <taxon>Metazoa</taxon>
        <taxon>Ecdysozoa</taxon>
        <taxon>Arthropoda</taxon>
        <taxon>Hexapoda</taxon>
        <taxon>Insecta</taxon>
        <taxon>Pterygota</taxon>
        <taxon>Neoptera</taxon>
        <taxon>Paraneoptera</taxon>
        <taxon>Hemiptera</taxon>
        <taxon>Sternorrhyncha</taxon>
        <taxon>Aphidomorpha</taxon>
        <taxon>Aphidoidea</taxon>
        <taxon>Aphididae</taxon>
        <taxon>Macrosiphini</taxon>
        <taxon>Macrosiphum</taxon>
    </lineage>
</organism>
<feature type="domain" description="DUF5641" evidence="1">
    <location>
        <begin position="143"/>
        <end position="188"/>
    </location>
</feature>
<gene>
    <name evidence="2" type="ORF">MEUPH1_LOCUS12060</name>
</gene>
<dbReference type="PANTHER" id="PTHR47331">
    <property type="entry name" value="PHD-TYPE DOMAIN-CONTAINING PROTEIN"/>
    <property type="match status" value="1"/>
</dbReference>
<proteinExistence type="predicted"/>
<dbReference type="PANTHER" id="PTHR47331:SF1">
    <property type="entry name" value="GAG-LIKE PROTEIN"/>
    <property type="match status" value="1"/>
</dbReference>
<dbReference type="EMBL" id="CARXXK010000002">
    <property type="protein sequence ID" value="CAI6356314.1"/>
    <property type="molecule type" value="Genomic_DNA"/>
</dbReference>
<dbReference type="AlphaFoldDB" id="A0AAV0WK11"/>
<dbReference type="InterPro" id="IPR040676">
    <property type="entry name" value="DUF5641"/>
</dbReference>
<sequence length="192" mass="21449">MELTSLSRQQNVRTNSQLAGLNRFIDEKGILRQPDHQNSVTLFCQSKEIQWKFIPPAVPHHGGLWESNIKSAKGILNKVTGDMCFTAEELNTLFCQIEAILNSRPLQAVSMDTTDYTALTPGHFLIGRPLLAWPEPELTEGIQTSPTQWPLAQITQLLPSTSDGQVRVVKIRTAVAELTRPITKLIKLPINQ</sequence>
<dbReference type="Proteomes" id="UP001160148">
    <property type="component" value="Unassembled WGS sequence"/>
</dbReference>
<evidence type="ECO:0000313" key="2">
    <source>
        <dbReference type="EMBL" id="CAI6356314.1"/>
    </source>
</evidence>
<reference evidence="2 3" key="1">
    <citation type="submission" date="2023-01" db="EMBL/GenBank/DDBJ databases">
        <authorList>
            <person name="Whitehead M."/>
        </authorList>
    </citation>
    <scope>NUCLEOTIDE SEQUENCE [LARGE SCALE GENOMIC DNA]</scope>
</reference>
<accession>A0AAV0WK11</accession>
<dbReference type="GO" id="GO:0003676">
    <property type="term" value="F:nucleic acid binding"/>
    <property type="evidence" value="ECO:0007669"/>
    <property type="project" value="InterPro"/>
</dbReference>